<dbReference type="GO" id="GO:0005886">
    <property type="term" value="C:plasma membrane"/>
    <property type="evidence" value="ECO:0007669"/>
    <property type="project" value="TreeGrafter"/>
</dbReference>
<dbReference type="InterPro" id="IPR007274">
    <property type="entry name" value="Cop_transporter"/>
</dbReference>
<keyword evidence="8" id="KW-1185">Reference proteome</keyword>
<keyword evidence="2 5" id="KW-0812">Transmembrane</keyword>
<dbReference type="Pfam" id="PF04145">
    <property type="entry name" value="Ctr"/>
    <property type="match status" value="1"/>
</dbReference>
<dbReference type="GO" id="GO:0005375">
    <property type="term" value="F:copper ion transmembrane transporter activity"/>
    <property type="evidence" value="ECO:0007669"/>
    <property type="project" value="UniProtKB-UniRule"/>
</dbReference>
<sequence>MGSSRNLMNLNVLAMIVLSALTTVVRAADNGMDMSMDGAMSLTMGQMRAYLHFTSGDTLWFLGWVPESRGAMAGACIGLFLLALVDRWLAAIRATAELSWSRRAHLIMANRLNQSKSTKNDDGLRPGFKTVLTLGNTPPFIPAHDIVRGILHAGQAALSFAFMLAVMTYNAAFIICIVAGLGIGEMLFGRYIGASKIH</sequence>
<feature type="signal peptide" evidence="6">
    <location>
        <begin position="1"/>
        <end position="27"/>
    </location>
</feature>
<dbReference type="PANTHER" id="PTHR12483">
    <property type="entry name" value="SOLUTE CARRIER FAMILY 31 COPPER TRANSPORTERS"/>
    <property type="match status" value="1"/>
</dbReference>
<evidence type="ECO:0000256" key="4">
    <source>
        <dbReference type="ARBA" id="ARBA00023136"/>
    </source>
</evidence>
<keyword evidence="5" id="KW-0186">Copper</keyword>
<evidence type="ECO:0000256" key="2">
    <source>
        <dbReference type="ARBA" id="ARBA00022692"/>
    </source>
</evidence>
<evidence type="ECO:0000256" key="1">
    <source>
        <dbReference type="ARBA" id="ARBA00004141"/>
    </source>
</evidence>
<evidence type="ECO:0000313" key="7">
    <source>
        <dbReference type="EMBL" id="KAF9476563.1"/>
    </source>
</evidence>
<dbReference type="Proteomes" id="UP000807469">
    <property type="component" value="Unassembled WGS sequence"/>
</dbReference>
<dbReference type="AlphaFoldDB" id="A0A9P5YWS7"/>
<evidence type="ECO:0000256" key="6">
    <source>
        <dbReference type="SAM" id="SignalP"/>
    </source>
</evidence>
<keyword evidence="5" id="KW-0406">Ion transport</keyword>
<proteinExistence type="inferred from homology"/>
<keyword evidence="5" id="KW-0187">Copper transport</keyword>
<organism evidence="7 8">
    <name type="scientific">Pholiota conissans</name>
    <dbReference type="NCBI Taxonomy" id="109636"/>
    <lineage>
        <taxon>Eukaryota</taxon>
        <taxon>Fungi</taxon>
        <taxon>Dikarya</taxon>
        <taxon>Basidiomycota</taxon>
        <taxon>Agaricomycotina</taxon>
        <taxon>Agaricomycetes</taxon>
        <taxon>Agaricomycetidae</taxon>
        <taxon>Agaricales</taxon>
        <taxon>Agaricineae</taxon>
        <taxon>Strophariaceae</taxon>
        <taxon>Pholiota</taxon>
    </lineage>
</organism>
<protein>
    <recommendedName>
        <fullName evidence="5">Copper transport protein</fullName>
    </recommendedName>
</protein>
<reference evidence="7" key="1">
    <citation type="submission" date="2020-11" db="EMBL/GenBank/DDBJ databases">
        <authorList>
            <consortium name="DOE Joint Genome Institute"/>
            <person name="Ahrendt S."/>
            <person name="Riley R."/>
            <person name="Andreopoulos W."/>
            <person name="Labutti K."/>
            <person name="Pangilinan J."/>
            <person name="Ruiz-Duenas F.J."/>
            <person name="Barrasa J.M."/>
            <person name="Sanchez-Garcia M."/>
            <person name="Camarero S."/>
            <person name="Miyauchi S."/>
            <person name="Serrano A."/>
            <person name="Linde D."/>
            <person name="Babiker R."/>
            <person name="Drula E."/>
            <person name="Ayuso-Fernandez I."/>
            <person name="Pacheco R."/>
            <person name="Padilla G."/>
            <person name="Ferreira P."/>
            <person name="Barriuso J."/>
            <person name="Kellner H."/>
            <person name="Castanera R."/>
            <person name="Alfaro M."/>
            <person name="Ramirez L."/>
            <person name="Pisabarro A.G."/>
            <person name="Kuo A."/>
            <person name="Tritt A."/>
            <person name="Lipzen A."/>
            <person name="He G."/>
            <person name="Yan M."/>
            <person name="Ng V."/>
            <person name="Cullen D."/>
            <person name="Martin F."/>
            <person name="Rosso M.-N."/>
            <person name="Henrissat B."/>
            <person name="Hibbett D."/>
            <person name="Martinez A.T."/>
            <person name="Grigoriev I.V."/>
        </authorList>
    </citation>
    <scope>NUCLEOTIDE SEQUENCE</scope>
    <source>
        <strain evidence="7">CIRM-BRFM 674</strain>
    </source>
</reference>
<evidence type="ECO:0000313" key="8">
    <source>
        <dbReference type="Proteomes" id="UP000807469"/>
    </source>
</evidence>
<keyword evidence="6" id="KW-0732">Signal</keyword>
<keyword evidence="3 5" id="KW-1133">Transmembrane helix</keyword>
<dbReference type="PANTHER" id="PTHR12483:SF27">
    <property type="entry name" value="COPPER TRANSPORT PROTEIN CTR1"/>
    <property type="match status" value="1"/>
</dbReference>
<evidence type="ECO:0000256" key="3">
    <source>
        <dbReference type="ARBA" id="ARBA00022989"/>
    </source>
</evidence>
<keyword evidence="4 5" id="KW-0472">Membrane</keyword>
<evidence type="ECO:0000256" key="5">
    <source>
        <dbReference type="RuleBase" id="RU367022"/>
    </source>
</evidence>
<comment type="caution">
    <text evidence="7">The sequence shown here is derived from an EMBL/GenBank/DDBJ whole genome shotgun (WGS) entry which is preliminary data.</text>
</comment>
<keyword evidence="5" id="KW-0813">Transport</keyword>
<name>A0A9P5YWS7_9AGAR</name>
<accession>A0A9P5YWS7</accession>
<comment type="similarity">
    <text evidence="5">Belongs to the copper transporter (Ctr) (TC 1.A.56) family. SLC31A subfamily.</text>
</comment>
<gene>
    <name evidence="7" type="ORF">BDN70DRAFT_934939</name>
</gene>
<comment type="subcellular location">
    <subcellularLocation>
        <location evidence="1 5">Membrane</location>
        <topology evidence="1 5">Multi-pass membrane protein</topology>
    </subcellularLocation>
</comment>
<feature type="transmembrane region" description="Helical" evidence="5">
    <location>
        <begin position="158"/>
        <end position="183"/>
    </location>
</feature>
<dbReference type="OrthoDB" id="73901at2759"/>
<feature type="transmembrane region" description="Helical" evidence="5">
    <location>
        <begin position="70"/>
        <end position="89"/>
    </location>
</feature>
<feature type="chain" id="PRO_5040167187" description="Copper transport protein" evidence="6">
    <location>
        <begin position="28"/>
        <end position="198"/>
    </location>
</feature>
<dbReference type="EMBL" id="MU155289">
    <property type="protein sequence ID" value="KAF9476563.1"/>
    <property type="molecule type" value="Genomic_DNA"/>
</dbReference>